<dbReference type="InterPro" id="IPR008826">
    <property type="entry name" value="Se-bd"/>
</dbReference>
<dbReference type="Proteomes" id="UP000582659">
    <property type="component" value="Unassembled WGS sequence"/>
</dbReference>
<evidence type="ECO:0000256" key="4">
    <source>
        <dbReference type="ARBA" id="ARBA00015601"/>
    </source>
</evidence>
<dbReference type="PANTHER" id="PTHR23300:SF0">
    <property type="entry name" value="METHANETHIOL OXIDASE"/>
    <property type="match status" value="1"/>
</dbReference>
<dbReference type="Proteomes" id="UP000659654">
    <property type="component" value="Unassembled WGS sequence"/>
</dbReference>
<gene>
    <name evidence="7" type="ORF">BXYJ_LOCUS14036</name>
</gene>
<dbReference type="Pfam" id="PF05694">
    <property type="entry name" value="SBP56"/>
    <property type="match status" value="1"/>
</dbReference>
<comment type="pathway">
    <text evidence="1">Organosulfur degradation.</text>
</comment>
<name>A0A1I7SL83_BURXY</name>
<keyword evidence="5" id="KW-0711">Selenium</keyword>
<reference evidence="10" key="1">
    <citation type="submission" date="2016-11" db="UniProtKB">
        <authorList>
            <consortium name="WormBaseParasite"/>
        </authorList>
    </citation>
    <scope>IDENTIFICATION</scope>
</reference>
<reference evidence="7" key="2">
    <citation type="submission" date="2020-09" db="EMBL/GenBank/DDBJ databases">
        <authorList>
            <person name="Kikuchi T."/>
        </authorList>
    </citation>
    <scope>NUCLEOTIDE SEQUENCE</scope>
    <source>
        <strain evidence="7">Ka4C1</strain>
    </source>
</reference>
<evidence type="ECO:0000256" key="3">
    <source>
        <dbReference type="ARBA" id="ARBA00012510"/>
    </source>
</evidence>
<dbReference type="EMBL" id="CAJFCV020000006">
    <property type="protein sequence ID" value="CAG9129407.1"/>
    <property type="molecule type" value="Genomic_DNA"/>
</dbReference>
<evidence type="ECO:0000313" key="7">
    <source>
        <dbReference type="EMBL" id="CAD5233945.1"/>
    </source>
</evidence>
<evidence type="ECO:0000256" key="6">
    <source>
        <dbReference type="ARBA" id="ARBA00047539"/>
    </source>
</evidence>
<organism evidence="8 10">
    <name type="scientific">Bursaphelenchus xylophilus</name>
    <name type="common">Pinewood nematode worm</name>
    <name type="synonym">Aphelenchoides xylophilus</name>
    <dbReference type="NCBI Taxonomy" id="6326"/>
    <lineage>
        <taxon>Eukaryota</taxon>
        <taxon>Metazoa</taxon>
        <taxon>Ecdysozoa</taxon>
        <taxon>Nematoda</taxon>
        <taxon>Chromadorea</taxon>
        <taxon>Rhabditida</taxon>
        <taxon>Tylenchina</taxon>
        <taxon>Tylenchomorpha</taxon>
        <taxon>Aphelenchoidea</taxon>
        <taxon>Aphelenchoididae</taxon>
        <taxon>Bursaphelenchus</taxon>
    </lineage>
</organism>
<evidence type="ECO:0000256" key="2">
    <source>
        <dbReference type="ARBA" id="ARBA00005606"/>
    </source>
</evidence>
<evidence type="ECO:0000256" key="5">
    <source>
        <dbReference type="ARBA" id="ARBA00023266"/>
    </source>
</evidence>
<sequence length="473" mass="53304">MSNEKGCDNGICFTSPEDAIKAPRERVLIINCVNTAEERKPDALITVDVDPGSQSYGKILCKLDMPNVGDELHHSGWNACAGCRDDDSARRSHLVLPCLHSSRVYIIDTRDPQALKIHKIIEPKEFEKLNATAFHTPHCTPEGEVVIGALGDNDGNNKGDLIVLDSKTFEVKGNWPSTGMLPKFHYDFWYQPRHNVLLSSEWAAPKTFKNGFSMMDVLQGKYGKNIHLWDYNRRQIMQTLELDNVTGQLPFEVRFKHNPDEPHAFIGTALGSSLIHVYKDNFQDPWKHEVSITIPPKVVASWTLPTLPAMITDILISMDDKYLYASCWFFGEVRQYNIEDPYNIKLTGRISTGGMISKDYGLAVLYDPEGHDTVPQLEIKGVKFQGGPQMIQLSLDGRRLYITNSLYSVWDKQFYPDMSKKGGQLIKADIDIEHGGMKIDPKFIVDFGSLEDGPYGPHDMRYPGGDCTSDIFV</sequence>
<dbReference type="Proteomes" id="UP000095284">
    <property type="component" value="Unplaced"/>
</dbReference>
<dbReference type="EMBL" id="CAJFDI010000006">
    <property type="protein sequence ID" value="CAD5233945.1"/>
    <property type="molecule type" value="Genomic_DNA"/>
</dbReference>
<dbReference type="eggNOG" id="KOG0918">
    <property type="taxonomic scope" value="Eukaryota"/>
</dbReference>
<dbReference type="EC" id="1.8.3.4" evidence="3"/>
<dbReference type="WBParaSite" id="BXY_1381500.1">
    <property type="protein sequence ID" value="BXY_1381500.1"/>
    <property type="gene ID" value="BXY_1381500"/>
</dbReference>
<dbReference type="PANTHER" id="PTHR23300">
    <property type="entry name" value="METHANETHIOL OXIDASE"/>
    <property type="match status" value="1"/>
</dbReference>
<dbReference type="OrthoDB" id="10252446at2759"/>
<evidence type="ECO:0000313" key="10">
    <source>
        <dbReference type="WBParaSite" id="BXY_1381500.1"/>
    </source>
</evidence>
<evidence type="ECO:0000256" key="1">
    <source>
        <dbReference type="ARBA" id="ARBA00005177"/>
    </source>
</evidence>
<evidence type="ECO:0000313" key="9">
    <source>
        <dbReference type="Proteomes" id="UP000659654"/>
    </source>
</evidence>
<protein>
    <recommendedName>
        <fullName evidence="4">Methanethiol oxidase</fullName>
        <ecNumber evidence="3">1.8.3.4</ecNumber>
    </recommendedName>
</protein>
<evidence type="ECO:0000313" key="8">
    <source>
        <dbReference type="Proteomes" id="UP000095284"/>
    </source>
</evidence>
<dbReference type="Gene3D" id="2.130.10.10">
    <property type="entry name" value="YVTN repeat-like/Quinoprotein amine dehydrogenase"/>
    <property type="match status" value="1"/>
</dbReference>
<dbReference type="SMR" id="A0A1I7SL83"/>
<dbReference type="AlphaFoldDB" id="A0A1I7SL83"/>
<proteinExistence type="inferred from homology"/>
<dbReference type="GO" id="GO:0008430">
    <property type="term" value="F:selenium binding"/>
    <property type="evidence" value="ECO:0007669"/>
    <property type="project" value="InterPro"/>
</dbReference>
<keyword evidence="9" id="KW-1185">Reference proteome</keyword>
<comment type="catalytic activity">
    <reaction evidence="6">
        <text>methanethiol + O2 + H2O = hydrogen sulfide + formaldehyde + H2O2 + H(+)</text>
        <dbReference type="Rhea" id="RHEA:11812"/>
        <dbReference type="ChEBI" id="CHEBI:15377"/>
        <dbReference type="ChEBI" id="CHEBI:15378"/>
        <dbReference type="ChEBI" id="CHEBI:15379"/>
        <dbReference type="ChEBI" id="CHEBI:16007"/>
        <dbReference type="ChEBI" id="CHEBI:16240"/>
        <dbReference type="ChEBI" id="CHEBI:16842"/>
        <dbReference type="ChEBI" id="CHEBI:29919"/>
        <dbReference type="EC" id="1.8.3.4"/>
    </reaction>
</comment>
<accession>A0A1I7SL83</accession>
<dbReference type="GO" id="GO:0018549">
    <property type="term" value="F:methanethiol oxidase activity"/>
    <property type="evidence" value="ECO:0007669"/>
    <property type="project" value="UniProtKB-EC"/>
</dbReference>
<dbReference type="SUPFAM" id="SSF75011">
    <property type="entry name" value="3-carboxy-cis,cis-mucoante lactonizing enzyme"/>
    <property type="match status" value="1"/>
</dbReference>
<dbReference type="InterPro" id="IPR015943">
    <property type="entry name" value="WD40/YVTN_repeat-like_dom_sf"/>
</dbReference>
<comment type="similarity">
    <text evidence="2">Belongs to the selenium-binding protein family.</text>
</comment>